<feature type="transmembrane region" description="Helical" evidence="1">
    <location>
        <begin position="20"/>
        <end position="38"/>
    </location>
</feature>
<evidence type="ECO:0000256" key="1">
    <source>
        <dbReference type="SAM" id="Phobius"/>
    </source>
</evidence>
<protein>
    <submittedName>
        <fullName evidence="2">ABC-2 family transporter protein</fullName>
    </submittedName>
</protein>
<dbReference type="KEGG" id="mob:NCTC10112_00690"/>
<gene>
    <name evidence="2" type="ORF">NCTC10112_00690</name>
</gene>
<evidence type="ECO:0000313" key="2">
    <source>
        <dbReference type="EMBL" id="VEU56705.1"/>
    </source>
</evidence>
<feature type="transmembrane region" description="Helical" evidence="1">
    <location>
        <begin position="592"/>
        <end position="612"/>
    </location>
</feature>
<keyword evidence="2" id="KW-0614">Plasmid</keyword>
<dbReference type="EMBL" id="LR214942">
    <property type="protein sequence ID" value="VEU56705.1"/>
    <property type="molecule type" value="Genomic_DNA"/>
</dbReference>
<keyword evidence="1" id="KW-0472">Membrane</keyword>
<sequence length="624" mass="72636">MTKAFFKMHWLYLKRSAWHYVLIACTILITGILGFLFGYDQINYRFAYNFFLYSLFTILGLMIPIFTVIMTSKVFHFAKTNNIDYVLYSKPISRKRMYYTNLLISMVFSLIYTFFAYIGIFCVSVGIVAQIKTTNYQKFLIILKNLGAYILYSLLFVLLFSSITAACSAKLGPKSTSGLILGSFIGVGVVFNIVNQVVVQRQISGYDFASKKINDDIVESNSNQENRVKNLIFINKNDVNSNLDNLKLSIGTISSIFDIKQLNNNLFNKLIGLGKDDFESERFSQGSTLYYPRKLNDKKIREHLLKNFLSVYSFSYDPNNIPKMSLNNLLDIKYFYWNEAYVVASQLFKNISFDLDESAAIENALRTHEPFFFESFTNKKQYIENLEIFNFTNNELTKIKNLSTKLEEHIKNNPNNDPYPIFGDEISSFIKDYIDRVTTAVVNKLFPLIKFDLDENSDKYKNFIAQLKKKYAPAYWDRINDWDEQFKVVSEKFREKKPIEFFQEVSKLTNSDTFKRNLDRISVIAMANLIKNILSSKDKEISKNLLGILYYLDSKVVLNSKVNQVVMEFYNLIDIDNKDTLSEIKEYISVNYYPWYITVIIFIGFALMSIFVGKKLFDKQSFNA</sequence>
<accession>A0A448ZZQ8</accession>
<feature type="transmembrane region" description="Helical" evidence="1">
    <location>
        <begin position="149"/>
        <end position="167"/>
    </location>
</feature>
<dbReference type="InterPro" id="IPR001611">
    <property type="entry name" value="Leu-rich_rpt"/>
</dbReference>
<dbReference type="PROSITE" id="PS51450">
    <property type="entry name" value="LRR"/>
    <property type="match status" value="1"/>
</dbReference>
<keyword evidence="3" id="KW-1185">Reference proteome</keyword>
<feature type="transmembrane region" description="Helical" evidence="1">
    <location>
        <begin position="102"/>
        <end position="129"/>
    </location>
</feature>
<evidence type="ECO:0000313" key="3">
    <source>
        <dbReference type="Proteomes" id="UP000290482"/>
    </source>
</evidence>
<name>A0A448ZZQ8_METOS</name>
<dbReference type="AlphaFoldDB" id="A0A448ZZQ8"/>
<dbReference type="Proteomes" id="UP000290482">
    <property type="component" value="Plasmid 3"/>
</dbReference>
<reference evidence="2 3" key="1">
    <citation type="submission" date="2019-01" db="EMBL/GenBank/DDBJ databases">
        <authorList>
            <consortium name="Pathogen Informatics"/>
        </authorList>
    </citation>
    <scope>NUCLEOTIDE SEQUENCE [LARGE SCALE GENOMIC DNA]</scope>
    <source>
        <strain evidence="2 3">NCTC10112</strain>
        <plasmid evidence="3">3</plasmid>
    </source>
</reference>
<keyword evidence="1" id="KW-0812">Transmembrane</keyword>
<proteinExistence type="predicted"/>
<geneLocation type="plasmid" evidence="2">
    <name>3</name>
</geneLocation>
<organism evidence="2 3">
    <name type="scientific">Metamycoplasma orale</name>
    <name type="common">Mycoplasma orale</name>
    <dbReference type="NCBI Taxonomy" id="2121"/>
    <lineage>
        <taxon>Bacteria</taxon>
        <taxon>Bacillati</taxon>
        <taxon>Mycoplasmatota</taxon>
        <taxon>Mycoplasmoidales</taxon>
        <taxon>Metamycoplasmataceae</taxon>
        <taxon>Metamycoplasma</taxon>
    </lineage>
</organism>
<feature type="transmembrane region" description="Helical" evidence="1">
    <location>
        <begin position="50"/>
        <end position="69"/>
    </location>
</feature>
<keyword evidence="1" id="KW-1133">Transmembrane helix</keyword>
<feature type="transmembrane region" description="Helical" evidence="1">
    <location>
        <begin position="179"/>
        <end position="198"/>
    </location>
</feature>